<keyword evidence="5" id="KW-0326">Glycosidase</keyword>
<dbReference type="Pfam" id="PF00933">
    <property type="entry name" value="Glyco_hydro_3"/>
    <property type="match status" value="1"/>
</dbReference>
<evidence type="ECO:0000313" key="8">
    <source>
        <dbReference type="EMBL" id="AEX85433.1"/>
    </source>
</evidence>
<accession>H2J7U2</accession>
<dbReference type="EMBL" id="CP003257">
    <property type="protein sequence ID" value="AEX85433.1"/>
    <property type="molecule type" value="Genomic_DNA"/>
</dbReference>
<dbReference type="GO" id="GO:0005975">
    <property type="term" value="P:carbohydrate metabolic process"/>
    <property type="evidence" value="ECO:0007669"/>
    <property type="project" value="InterPro"/>
</dbReference>
<feature type="domain" description="Beta-N-acetylglucosaminidase C-terminal" evidence="7">
    <location>
        <begin position="344"/>
        <end position="466"/>
    </location>
</feature>
<organism evidence="8 9">
    <name type="scientific">Marinitoga piezophila (strain DSM 14283 / JCM 11233 / KA3)</name>
    <dbReference type="NCBI Taxonomy" id="443254"/>
    <lineage>
        <taxon>Bacteria</taxon>
        <taxon>Thermotogati</taxon>
        <taxon>Thermotogota</taxon>
        <taxon>Thermotogae</taxon>
        <taxon>Petrotogales</taxon>
        <taxon>Petrotogaceae</taxon>
        <taxon>Marinitoga</taxon>
    </lineage>
</organism>
<feature type="domain" description="Glycoside hydrolase family 3 N-terminal" evidence="6">
    <location>
        <begin position="16"/>
        <end position="310"/>
    </location>
</feature>
<evidence type="ECO:0000256" key="5">
    <source>
        <dbReference type="ARBA" id="ARBA00023295"/>
    </source>
</evidence>
<dbReference type="STRING" id="443254.Marpi_1021"/>
<sequence>MNYGKLFFLGFPDGLDDEAIEIIKEYKPAGVILYPGNMRSIEELQISMDKLYSLDFPLLITSDHEGGQLETVPGILSSPGNYSIGKVNAPEYAYEYGKYSGDKLKEYGFNMVFSPVLDVLHRDSSAVTGFRIFSDDPRKVAEFGKEYIRGLLDSGILPTAKHFPGHGKAIQDSHEETPVIDDFSFEDEDIFPFEEAINTGIEMIMTAHIIYKSLDKELATVSKKILTDLLREKLKYNGLVISDAIEMKAYYNNYFPEKGVKMFFNNGGDILLIAEARENFKPIYNAFINAVENGEIDKKLLKNKIEKIEKLQKKYYTSEYKGSFLNKIARKALKVSLNEKFELKNPAIFIPKPKNLSQADTTANDLKILEELVKFEFKDANVYSYDPVTGETEEEKFEGNIAISFVLDSFRFSEQLRLQKRLKRQFKKVIYVIIRNDQDEELYESDNHIVTYSTKLISIYQAIRVIKEHQI</sequence>
<dbReference type="SUPFAM" id="SSF51445">
    <property type="entry name" value="(Trans)glycosidases"/>
    <property type="match status" value="1"/>
</dbReference>
<keyword evidence="9" id="KW-1185">Reference proteome</keyword>
<dbReference type="AlphaFoldDB" id="H2J7U2"/>
<dbReference type="EC" id="3.2.1.52" evidence="3"/>
<dbReference type="Proteomes" id="UP000007161">
    <property type="component" value="Chromosome"/>
</dbReference>
<evidence type="ECO:0000256" key="4">
    <source>
        <dbReference type="ARBA" id="ARBA00022801"/>
    </source>
</evidence>
<dbReference type="GO" id="GO:0004563">
    <property type="term" value="F:beta-N-acetylhexosaminidase activity"/>
    <property type="evidence" value="ECO:0007669"/>
    <property type="project" value="UniProtKB-EC"/>
</dbReference>
<dbReference type="PANTHER" id="PTHR30480:SF13">
    <property type="entry name" value="BETA-HEXOSAMINIDASE"/>
    <property type="match status" value="1"/>
</dbReference>
<evidence type="ECO:0000256" key="1">
    <source>
        <dbReference type="ARBA" id="ARBA00001231"/>
    </source>
</evidence>
<keyword evidence="4 8" id="KW-0378">Hydrolase</keyword>
<name>H2J7U2_MARPK</name>
<dbReference type="KEGG" id="mpz:Marpi_1021"/>
<dbReference type="GO" id="GO:0009254">
    <property type="term" value="P:peptidoglycan turnover"/>
    <property type="evidence" value="ECO:0007669"/>
    <property type="project" value="TreeGrafter"/>
</dbReference>
<dbReference type="PANTHER" id="PTHR30480">
    <property type="entry name" value="BETA-HEXOSAMINIDASE-RELATED"/>
    <property type="match status" value="1"/>
</dbReference>
<dbReference type="RefSeq" id="WP_014296505.1">
    <property type="nucleotide sequence ID" value="NC_016751.1"/>
</dbReference>
<dbReference type="InterPro" id="IPR017853">
    <property type="entry name" value="GH"/>
</dbReference>
<reference evidence="9" key="2">
    <citation type="submission" date="2012-01" db="EMBL/GenBank/DDBJ databases">
        <title>Complete sequence of chromosome of Marinitoga piezophila KA3.</title>
        <authorList>
            <person name="Lucas S."/>
            <person name="Han J."/>
            <person name="Lapidus A."/>
            <person name="Cheng J.-F."/>
            <person name="Goodwin L."/>
            <person name="Pitluck S."/>
            <person name="Peters L."/>
            <person name="Mikhailova N."/>
            <person name="Teshima H."/>
            <person name="Detter J.C."/>
            <person name="Han C."/>
            <person name="Tapia R."/>
            <person name="Land M."/>
            <person name="Hauser L."/>
            <person name="Kyrpides N."/>
            <person name="Ivanova N."/>
            <person name="Pagani I."/>
            <person name="Jebbar M."/>
            <person name="Vannier P."/>
            <person name="Oger P."/>
            <person name="Cario A."/>
            <person name="Bartlett D."/>
            <person name="Noll K.M."/>
            <person name="Woyke T."/>
        </authorList>
    </citation>
    <scope>NUCLEOTIDE SEQUENCE [LARGE SCALE GENOMIC DNA]</scope>
    <source>
        <strain evidence="9">DSM 14283 / JCM 11233 / KA3</strain>
    </source>
</reference>
<proteinExistence type="inferred from homology"/>
<dbReference type="InterPro" id="IPR050226">
    <property type="entry name" value="NagZ_Beta-hexosaminidase"/>
</dbReference>
<dbReference type="Gene3D" id="3.20.20.300">
    <property type="entry name" value="Glycoside hydrolase, family 3, N-terminal domain"/>
    <property type="match status" value="1"/>
</dbReference>
<comment type="similarity">
    <text evidence="2">Belongs to the glycosyl hydrolase 3 family.</text>
</comment>
<evidence type="ECO:0000313" key="9">
    <source>
        <dbReference type="Proteomes" id="UP000007161"/>
    </source>
</evidence>
<dbReference type="eggNOG" id="COG1472">
    <property type="taxonomic scope" value="Bacteria"/>
</dbReference>
<protein>
    <recommendedName>
        <fullName evidence="3">beta-N-acetylhexosaminidase</fullName>
        <ecNumber evidence="3">3.2.1.52</ecNumber>
    </recommendedName>
</protein>
<comment type="catalytic activity">
    <reaction evidence="1">
        <text>Hydrolysis of terminal non-reducing N-acetyl-D-hexosamine residues in N-acetyl-beta-D-hexosaminides.</text>
        <dbReference type="EC" id="3.2.1.52"/>
    </reaction>
</comment>
<evidence type="ECO:0000256" key="2">
    <source>
        <dbReference type="ARBA" id="ARBA00005336"/>
    </source>
</evidence>
<reference evidence="8 9" key="1">
    <citation type="journal article" date="2012" name="J. Bacteriol.">
        <title>Complete Genome Sequence of the Thermophilic, Piezophilic, Heterotrophic Bacterium Marinitoga piezophila KA3.</title>
        <authorList>
            <person name="Lucas S."/>
            <person name="Han J."/>
            <person name="Lapidus A."/>
            <person name="Cheng J.F."/>
            <person name="Goodwin L.A."/>
            <person name="Pitluck S."/>
            <person name="Peters L."/>
            <person name="Mikhailova N."/>
            <person name="Teshima H."/>
            <person name="Detter J.C."/>
            <person name="Han C."/>
            <person name="Tapia R."/>
            <person name="Land M."/>
            <person name="Hauser L."/>
            <person name="Kyrpides N.C."/>
            <person name="Ivanova N."/>
            <person name="Pagani I."/>
            <person name="Vannier P."/>
            <person name="Oger P."/>
            <person name="Bartlett D.H."/>
            <person name="Noll K.M."/>
            <person name="Woyke T."/>
            <person name="Jebbar M."/>
        </authorList>
    </citation>
    <scope>NUCLEOTIDE SEQUENCE [LARGE SCALE GENOMIC DNA]</scope>
    <source>
        <strain evidence="9">DSM 14283 / JCM 11233 / KA3</strain>
    </source>
</reference>
<evidence type="ECO:0000256" key="3">
    <source>
        <dbReference type="ARBA" id="ARBA00012663"/>
    </source>
</evidence>
<gene>
    <name evidence="8" type="ordered locus">Marpi_1021</name>
</gene>
<evidence type="ECO:0000259" key="7">
    <source>
        <dbReference type="Pfam" id="PF21566"/>
    </source>
</evidence>
<dbReference type="InterPro" id="IPR001764">
    <property type="entry name" value="Glyco_hydro_3_N"/>
</dbReference>
<dbReference type="Pfam" id="PF21566">
    <property type="entry name" value="NagA_C"/>
    <property type="match status" value="1"/>
</dbReference>
<dbReference type="InterPro" id="IPR049018">
    <property type="entry name" value="NagA_C"/>
</dbReference>
<dbReference type="InterPro" id="IPR036962">
    <property type="entry name" value="Glyco_hydro_3_N_sf"/>
</dbReference>
<dbReference type="HOGENOM" id="CLU_008392_0_1_0"/>
<evidence type="ECO:0000259" key="6">
    <source>
        <dbReference type="Pfam" id="PF00933"/>
    </source>
</evidence>